<dbReference type="AlphaFoldDB" id="A0A6J0BF96"/>
<accession>A0A6J0BF96</accession>
<feature type="region of interest" description="Disordered" evidence="1">
    <location>
        <begin position="545"/>
        <end position="567"/>
    </location>
</feature>
<dbReference type="OrthoDB" id="691673at2759"/>
<feature type="compositionally biased region" description="Low complexity" evidence="1">
    <location>
        <begin position="1083"/>
        <end position="1097"/>
    </location>
</feature>
<reference evidence="4" key="1">
    <citation type="submission" date="2025-08" db="UniProtKB">
        <authorList>
            <consortium name="RefSeq"/>
        </authorList>
    </citation>
    <scope>IDENTIFICATION</scope>
    <source>
        <tissue evidence="4">Thorax and Abdomen</tissue>
    </source>
</reference>
<evidence type="ECO:0000313" key="3">
    <source>
        <dbReference type="Proteomes" id="UP000829291"/>
    </source>
</evidence>
<dbReference type="KEGG" id="nlo:107219195"/>
<dbReference type="GeneID" id="107219195"/>
<feature type="region of interest" description="Disordered" evidence="1">
    <location>
        <begin position="785"/>
        <end position="813"/>
    </location>
</feature>
<dbReference type="Gene3D" id="1.10.10.60">
    <property type="entry name" value="Homeodomain-like"/>
    <property type="match status" value="1"/>
</dbReference>
<feature type="compositionally biased region" description="Polar residues" evidence="1">
    <location>
        <begin position="790"/>
        <end position="805"/>
    </location>
</feature>
<gene>
    <name evidence="4" type="primary">LOC107219195</name>
</gene>
<organism evidence="4">
    <name type="scientific">Neodiprion lecontei</name>
    <name type="common">Redheaded pine sawfly</name>
    <dbReference type="NCBI Taxonomy" id="441921"/>
    <lineage>
        <taxon>Eukaryota</taxon>
        <taxon>Metazoa</taxon>
        <taxon>Ecdysozoa</taxon>
        <taxon>Arthropoda</taxon>
        <taxon>Hexapoda</taxon>
        <taxon>Insecta</taxon>
        <taxon>Pterygota</taxon>
        <taxon>Neoptera</taxon>
        <taxon>Endopterygota</taxon>
        <taxon>Hymenoptera</taxon>
        <taxon>Tenthredinoidea</taxon>
        <taxon>Diprionidae</taxon>
        <taxon>Diprioninae</taxon>
        <taxon>Neodiprion</taxon>
    </lineage>
</organism>
<proteinExistence type="predicted"/>
<dbReference type="InParanoid" id="A0A6J0BF96"/>
<dbReference type="InterPro" id="IPR044822">
    <property type="entry name" value="Myb_DNA-bind_4"/>
</dbReference>
<feature type="compositionally biased region" description="Polar residues" evidence="1">
    <location>
        <begin position="1098"/>
        <end position="1108"/>
    </location>
</feature>
<dbReference type="Proteomes" id="UP000829291">
    <property type="component" value="Chromosome 5"/>
</dbReference>
<dbReference type="RefSeq" id="XP_015512832.1">
    <property type="nucleotide sequence ID" value="XM_015657346.2"/>
</dbReference>
<feature type="region of interest" description="Disordered" evidence="1">
    <location>
        <begin position="1060"/>
        <end position="1119"/>
    </location>
</feature>
<feature type="compositionally biased region" description="Acidic residues" evidence="1">
    <location>
        <begin position="1068"/>
        <end position="1077"/>
    </location>
</feature>
<evidence type="ECO:0000256" key="1">
    <source>
        <dbReference type="SAM" id="MobiDB-lite"/>
    </source>
</evidence>
<evidence type="ECO:0000313" key="4">
    <source>
        <dbReference type="RefSeq" id="XP_015512832.1"/>
    </source>
</evidence>
<evidence type="ECO:0000259" key="2">
    <source>
        <dbReference type="Pfam" id="PF13837"/>
    </source>
</evidence>
<protein>
    <submittedName>
        <fullName evidence="4">Uncharacterized protein LOC107219195</fullName>
    </submittedName>
</protein>
<feature type="region of interest" description="Disordered" evidence="1">
    <location>
        <begin position="451"/>
        <end position="479"/>
    </location>
</feature>
<name>A0A6J0BF96_NEOLC</name>
<sequence>MSDSGETLKYKWTPDSTTLLVSVWTDKQVQKQLEYATKPQLIWDSVARYMQKKGYNVSGKQCRSRMKQVLVCYREAKKTGTRAGVEQYYESIDKVLKDKRLLQSNINGVDTVDVGVNIKSPPKDVKTNKNLQMRYQYRDPVETLLRTEALSPMWELAHDEEYPDSPESNETVLAQPYRTFSPVRDAATNTIQHLAPNMKKSLRQNAVPVKEIPIQQTFRQASVPNNCYSEIPFQNTVQNVQNHIIQENMQQNQALLQQNLLQAAHNHLMQQNMLQNNPALQQNLLHNTNQILQSQMPPNSVRISTEVQPNIILNQNRIPQNIQRTQNQFQQSSAAMNKQAMPQEPRKASFRQNLAATYKQYQDAIPTQNFNHNVNQTAGQLSPNIFGDIGPNLNDAFCETPKHEKPQNLNETFNQALPMYNPLFLPSLDATSLTTNATYNDDTLSIEFLQESPTPSEKGLSKSKDSAVNTESAPDAPFRKKKAQKLEQLMMSALSSQNEVVNKILAAQSDMVTRFLDIDRDRQNRLENRLDHLLNVVHASVLNQSPEKEAEIPPPLPEPRISRLAPPPKPGVVPPKLDLVPPKPCRVPCTLPNSKIELVNQNPLSTRPGVVTPITSPSGKPGTIWSKLGPVSQSPFVRAQMQLGFYPITNTEVRTQSSAERRIAKQGGLFMDTKTLISETITFLDAERRVDEKVENARCQIETEQDTTSGKKLSNRIENYAGSILSAAFIETEKQVEEMIENATLACSATVNNLNVDQKDRAEILVTGQGEGYEYLRQLNSKRQYENDPIKSSTPAKTVLQSRVNDGNPRNAYTTRREQERRVNFDDNQQDNTKQTIQQLAQLVMNSARWRNAANQHQQDKNNVPSAGFQNIAANVGPRFNKNQTCTNMNAQGAGNTLNDYLQSRSGTINRDSKPLIPNKDRYSYGGQPAHVRQAMDNNVGLSYNGPVMTTRPQMGFTTDLLASDDSDNIPMNQYSDQVGFVVNPLLNYKQPKRFFTDVDKDQFVYEQQQQQQQQQLRHAYNKNFTDNRRTTQSGPPYMTSNGQMVMAQTENMIRQYIHSRKGKDDKDTDSDNDEVFLDTTASMPPSSSRRSSLTSMGTAVSGISSKSGKADGANCIVS</sequence>
<dbReference type="Pfam" id="PF13837">
    <property type="entry name" value="Myb_DNA-bind_4"/>
    <property type="match status" value="1"/>
</dbReference>
<keyword evidence="3" id="KW-1185">Reference proteome</keyword>
<feature type="domain" description="Myb/SANT-like DNA-binding" evidence="2">
    <location>
        <begin position="10"/>
        <end position="94"/>
    </location>
</feature>